<dbReference type="Proteomes" id="UP000194137">
    <property type="component" value="Chromosome"/>
</dbReference>
<dbReference type="AlphaFoldDB" id="A0A1W6ZYS1"/>
<gene>
    <name evidence="1" type="ORF">CAK95_24395</name>
</gene>
<proteinExistence type="predicted"/>
<protein>
    <submittedName>
        <fullName evidence="1">Uncharacterized protein</fullName>
    </submittedName>
</protein>
<keyword evidence="2" id="KW-1185">Reference proteome</keyword>
<reference evidence="1 2" key="1">
    <citation type="submission" date="2017-05" db="EMBL/GenBank/DDBJ databases">
        <title>Full genome sequence of Pseudorhodoplanes sinuspersici.</title>
        <authorList>
            <person name="Dastgheib S.M.M."/>
            <person name="Shavandi M."/>
            <person name="Tirandaz H."/>
        </authorList>
    </citation>
    <scope>NUCLEOTIDE SEQUENCE [LARGE SCALE GENOMIC DNA]</scope>
    <source>
        <strain evidence="1 2">RIPI110</strain>
    </source>
</reference>
<evidence type="ECO:0000313" key="2">
    <source>
        <dbReference type="Proteomes" id="UP000194137"/>
    </source>
</evidence>
<dbReference type="Gene3D" id="4.10.410.40">
    <property type="match status" value="1"/>
</dbReference>
<organism evidence="1 2">
    <name type="scientific">Pseudorhodoplanes sinuspersici</name>
    <dbReference type="NCBI Taxonomy" id="1235591"/>
    <lineage>
        <taxon>Bacteria</taxon>
        <taxon>Pseudomonadati</taxon>
        <taxon>Pseudomonadota</taxon>
        <taxon>Alphaproteobacteria</taxon>
        <taxon>Hyphomicrobiales</taxon>
        <taxon>Pseudorhodoplanes</taxon>
    </lineage>
</organism>
<evidence type="ECO:0000313" key="1">
    <source>
        <dbReference type="EMBL" id="ARQ01885.1"/>
    </source>
</evidence>
<accession>A0A1W6ZYS1</accession>
<dbReference type="OrthoDB" id="4206561at2"/>
<name>A0A1W6ZYS1_9HYPH</name>
<dbReference type="RefSeq" id="WP_086090280.1">
    <property type="nucleotide sequence ID" value="NZ_CP021112.1"/>
</dbReference>
<dbReference type="EMBL" id="CP021112">
    <property type="protein sequence ID" value="ARQ01885.1"/>
    <property type="molecule type" value="Genomic_DNA"/>
</dbReference>
<sequence>MAQTEAEIGYGVLLKMLTGTGPDVYTTLGRQRDVTPPDGFSVDIVDATHNESPDVEEEVIPGIVRTKSITLEIEYKPNNAAVQLIQAAKRVKKTFRSVWPDGRYIQWVGYIEDFETEAPTEEKQIATLSIKRSGPATTNAASAPTNSVLPAISGTLEVDAVLTAYPGVWANEPTAFTYQWKNAGVNIGGATSKTYTVVAGDAGDSITVAVTGTNSAGSATATSAAVVIAS</sequence>
<dbReference type="STRING" id="1235591.CAK95_24395"/>
<dbReference type="Gene3D" id="2.60.40.2700">
    <property type="match status" value="1"/>
</dbReference>
<dbReference type="KEGG" id="psin:CAK95_24395"/>